<dbReference type="Pfam" id="PF13474">
    <property type="entry name" value="SnoaL_3"/>
    <property type="match status" value="1"/>
</dbReference>
<protein>
    <recommendedName>
        <fullName evidence="1">SnoaL-like domain-containing protein</fullName>
    </recommendedName>
</protein>
<dbReference type="NCBIfam" id="TIGR02246">
    <property type="entry name" value="SgcJ/EcaC family oxidoreductase"/>
    <property type="match status" value="1"/>
</dbReference>
<organism evidence="2 3">
    <name type="scientific">Mucilaginibacter pineti</name>
    <dbReference type="NCBI Taxonomy" id="1391627"/>
    <lineage>
        <taxon>Bacteria</taxon>
        <taxon>Pseudomonadati</taxon>
        <taxon>Bacteroidota</taxon>
        <taxon>Sphingobacteriia</taxon>
        <taxon>Sphingobacteriales</taxon>
        <taxon>Sphingobacteriaceae</taxon>
        <taxon>Mucilaginibacter</taxon>
    </lineage>
</organism>
<dbReference type="InterPro" id="IPR011944">
    <property type="entry name" value="Steroid_delta5-4_isomerase"/>
</dbReference>
<reference evidence="2 3" key="1">
    <citation type="submission" date="2016-10" db="EMBL/GenBank/DDBJ databases">
        <authorList>
            <person name="de Groot N.N."/>
        </authorList>
    </citation>
    <scope>NUCLEOTIDE SEQUENCE [LARGE SCALE GENOMIC DNA]</scope>
    <source>
        <strain evidence="2 3">47C3B</strain>
    </source>
</reference>
<dbReference type="EMBL" id="FNAI01000003">
    <property type="protein sequence ID" value="SDD98314.1"/>
    <property type="molecule type" value="Genomic_DNA"/>
</dbReference>
<gene>
    <name evidence="2" type="ORF">SAMN05216464_103239</name>
</gene>
<evidence type="ECO:0000313" key="2">
    <source>
        <dbReference type="EMBL" id="SDD98314.1"/>
    </source>
</evidence>
<sequence>MKKLLFILLVLGGTTATIKAQNRSADEAAIKQTLGRFGNSWAKGDFSDMKEYMTPDCHWINVVGMHWHNLKEVQFAHQAFIGSALKGVEAKELSITIRFITKEVAIAYWLTHVGAFYPPDGVNRGGNKQGDKDNIATVVLVKQKDQWLITSAQNSDVIAQAAASDPVLHMNK</sequence>
<keyword evidence="3" id="KW-1185">Reference proteome</keyword>
<dbReference type="RefSeq" id="WP_091148105.1">
    <property type="nucleotide sequence ID" value="NZ_FNAI01000003.1"/>
</dbReference>
<dbReference type="Gene3D" id="3.10.450.50">
    <property type="match status" value="1"/>
</dbReference>
<accession>A0A1G6Z6C8</accession>
<dbReference type="InterPro" id="IPR037401">
    <property type="entry name" value="SnoaL-like"/>
</dbReference>
<dbReference type="STRING" id="1391627.SAMN05216464_103239"/>
<name>A0A1G6Z6C8_9SPHI</name>
<proteinExistence type="predicted"/>
<evidence type="ECO:0000313" key="3">
    <source>
        <dbReference type="Proteomes" id="UP000199072"/>
    </source>
</evidence>
<dbReference type="OrthoDB" id="582586at2"/>
<dbReference type="AlphaFoldDB" id="A0A1G6Z6C8"/>
<dbReference type="Proteomes" id="UP000199072">
    <property type="component" value="Unassembled WGS sequence"/>
</dbReference>
<evidence type="ECO:0000259" key="1">
    <source>
        <dbReference type="Pfam" id="PF13474"/>
    </source>
</evidence>
<dbReference type="InterPro" id="IPR032710">
    <property type="entry name" value="NTF2-like_dom_sf"/>
</dbReference>
<feature type="domain" description="SnoaL-like" evidence="1">
    <location>
        <begin position="30"/>
        <end position="155"/>
    </location>
</feature>
<dbReference type="SUPFAM" id="SSF54427">
    <property type="entry name" value="NTF2-like"/>
    <property type="match status" value="1"/>
</dbReference>